<proteinExistence type="predicted"/>
<name>A0A4Z2FM78_9TELE</name>
<dbReference type="AlphaFoldDB" id="A0A4Z2FM78"/>
<evidence type="ECO:0000256" key="1">
    <source>
        <dbReference type="SAM" id="MobiDB-lite"/>
    </source>
</evidence>
<evidence type="ECO:0000313" key="2">
    <source>
        <dbReference type="EMBL" id="TNN42238.1"/>
    </source>
</evidence>
<accession>A0A4Z2FM78</accession>
<protein>
    <submittedName>
        <fullName evidence="2">Uncharacterized protein</fullName>
    </submittedName>
</protein>
<dbReference type="EMBL" id="SRLO01001050">
    <property type="protein sequence ID" value="TNN42238.1"/>
    <property type="molecule type" value="Genomic_DNA"/>
</dbReference>
<feature type="region of interest" description="Disordered" evidence="1">
    <location>
        <begin position="13"/>
        <end position="74"/>
    </location>
</feature>
<dbReference type="Proteomes" id="UP000314294">
    <property type="component" value="Unassembled WGS sequence"/>
</dbReference>
<gene>
    <name evidence="2" type="ORF">EYF80_047578</name>
</gene>
<keyword evidence="3" id="KW-1185">Reference proteome</keyword>
<organism evidence="2 3">
    <name type="scientific">Liparis tanakae</name>
    <name type="common">Tanaka's snailfish</name>
    <dbReference type="NCBI Taxonomy" id="230148"/>
    <lineage>
        <taxon>Eukaryota</taxon>
        <taxon>Metazoa</taxon>
        <taxon>Chordata</taxon>
        <taxon>Craniata</taxon>
        <taxon>Vertebrata</taxon>
        <taxon>Euteleostomi</taxon>
        <taxon>Actinopterygii</taxon>
        <taxon>Neopterygii</taxon>
        <taxon>Teleostei</taxon>
        <taxon>Neoteleostei</taxon>
        <taxon>Acanthomorphata</taxon>
        <taxon>Eupercaria</taxon>
        <taxon>Perciformes</taxon>
        <taxon>Cottioidei</taxon>
        <taxon>Cottales</taxon>
        <taxon>Liparidae</taxon>
        <taxon>Liparis</taxon>
    </lineage>
</organism>
<sequence length="74" mass="7954">MSWWPWISWQALPGEGLPERAKDEEGEGAGFPDGRGLPLGSGTEGIGCFDRTKTTGTDSTPHPCRDPLAGRSLR</sequence>
<comment type="caution">
    <text evidence="2">The sequence shown here is derived from an EMBL/GenBank/DDBJ whole genome shotgun (WGS) entry which is preliminary data.</text>
</comment>
<feature type="compositionally biased region" description="Gly residues" evidence="1">
    <location>
        <begin position="28"/>
        <end position="45"/>
    </location>
</feature>
<reference evidence="2 3" key="1">
    <citation type="submission" date="2019-03" db="EMBL/GenBank/DDBJ databases">
        <title>First draft genome of Liparis tanakae, snailfish: a comprehensive survey of snailfish specific genes.</title>
        <authorList>
            <person name="Kim W."/>
            <person name="Song I."/>
            <person name="Jeong J.-H."/>
            <person name="Kim D."/>
            <person name="Kim S."/>
            <person name="Ryu S."/>
            <person name="Song J.Y."/>
            <person name="Lee S.K."/>
        </authorList>
    </citation>
    <scope>NUCLEOTIDE SEQUENCE [LARGE SCALE GENOMIC DNA]</scope>
    <source>
        <tissue evidence="2">Muscle</tissue>
    </source>
</reference>
<evidence type="ECO:0000313" key="3">
    <source>
        <dbReference type="Proteomes" id="UP000314294"/>
    </source>
</evidence>